<name>A0A9W7XT42_9FUNG</name>
<feature type="region of interest" description="Disordered" evidence="1">
    <location>
        <begin position="169"/>
        <end position="209"/>
    </location>
</feature>
<gene>
    <name evidence="2" type="ORF">LPJ53_006485</name>
</gene>
<organism evidence="2 3">
    <name type="scientific">Coemansia erecta</name>
    <dbReference type="NCBI Taxonomy" id="147472"/>
    <lineage>
        <taxon>Eukaryota</taxon>
        <taxon>Fungi</taxon>
        <taxon>Fungi incertae sedis</taxon>
        <taxon>Zoopagomycota</taxon>
        <taxon>Kickxellomycotina</taxon>
        <taxon>Kickxellomycetes</taxon>
        <taxon>Kickxellales</taxon>
        <taxon>Kickxellaceae</taxon>
        <taxon>Coemansia</taxon>
    </lineage>
</organism>
<evidence type="ECO:0000313" key="2">
    <source>
        <dbReference type="EMBL" id="KAJ1718507.1"/>
    </source>
</evidence>
<protein>
    <submittedName>
        <fullName evidence="2">Uncharacterized protein</fullName>
    </submittedName>
</protein>
<sequence length="209" mass="23339">MPTYHIPSWSIRNPKNLSILDELANDSRLAPEYMDYMKIFEDWSQLLYFEEPNETRSIVSGDKAHAFLTSVISRNTWFENKFASFPLSLQAVRSARSAITIMYYVQSKAGGNANASPTACLEALMDSLYKDSSGHCISHPRVVSKRHAEEDRRSGNKVARIEREKGFVDLAEDRAQDGETDKLGGSSVQAGQVGASNQIEDSDKVEQAK</sequence>
<evidence type="ECO:0000256" key="1">
    <source>
        <dbReference type="SAM" id="MobiDB-lite"/>
    </source>
</evidence>
<keyword evidence="3" id="KW-1185">Reference proteome</keyword>
<evidence type="ECO:0000313" key="3">
    <source>
        <dbReference type="Proteomes" id="UP001149813"/>
    </source>
</evidence>
<feature type="compositionally biased region" description="Basic and acidic residues" evidence="1">
    <location>
        <begin position="169"/>
        <end position="182"/>
    </location>
</feature>
<proteinExistence type="predicted"/>
<dbReference type="Proteomes" id="UP001149813">
    <property type="component" value="Unassembled WGS sequence"/>
</dbReference>
<comment type="caution">
    <text evidence="2">The sequence shown here is derived from an EMBL/GenBank/DDBJ whole genome shotgun (WGS) entry which is preliminary data.</text>
</comment>
<reference evidence="2" key="1">
    <citation type="submission" date="2022-07" db="EMBL/GenBank/DDBJ databases">
        <title>Phylogenomic reconstructions and comparative analyses of Kickxellomycotina fungi.</title>
        <authorList>
            <person name="Reynolds N.K."/>
            <person name="Stajich J.E."/>
            <person name="Barry K."/>
            <person name="Grigoriev I.V."/>
            <person name="Crous P."/>
            <person name="Smith M.E."/>
        </authorList>
    </citation>
    <scope>NUCLEOTIDE SEQUENCE</scope>
    <source>
        <strain evidence="2">NBRC 32514</strain>
    </source>
</reference>
<feature type="compositionally biased region" description="Polar residues" evidence="1">
    <location>
        <begin position="186"/>
        <end position="199"/>
    </location>
</feature>
<dbReference type="EMBL" id="JANBOJ010000850">
    <property type="protein sequence ID" value="KAJ1718507.1"/>
    <property type="molecule type" value="Genomic_DNA"/>
</dbReference>
<dbReference type="AlphaFoldDB" id="A0A9W7XT42"/>
<accession>A0A9W7XT42</accession>